<dbReference type="PROSITE" id="PS51257">
    <property type="entry name" value="PROKAR_LIPOPROTEIN"/>
    <property type="match status" value="1"/>
</dbReference>
<comment type="caution">
    <text evidence="3">The sequence shown here is derived from an EMBL/GenBank/DDBJ whole genome shotgun (WGS) entry which is preliminary data.</text>
</comment>
<dbReference type="Pfam" id="PF01266">
    <property type="entry name" value="DAO"/>
    <property type="match status" value="1"/>
</dbReference>
<feature type="domain" description="FAD dependent oxidoreductase" evidence="2">
    <location>
        <begin position="7"/>
        <end position="274"/>
    </location>
</feature>
<keyword evidence="1" id="KW-0560">Oxidoreductase</keyword>
<organism evidence="3">
    <name type="scientific">Oscillatoriales cyanobacterium SpSt-402</name>
    <dbReference type="NCBI Taxonomy" id="2282168"/>
    <lineage>
        <taxon>Bacteria</taxon>
        <taxon>Bacillati</taxon>
        <taxon>Cyanobacteriota</taxon>
        <taxon>Cyanophyceae</taxon>
        <taxon>Oscillatoriophycideae</taxon>
        <taxon>Oscillatoriales</taxon>
    </lineage>
</organism>
<dbReference type="PANTHER" id="PTHR13847">
    <property type="entry name" value="SARCOSINE DEHYDROGENASE-RELATED"/>
    <property type="match status" value="1"/>
</dbReference>
<dbReference type="Gene3D" id="3.30.9.10">
    <property type="entry name" value="D-Amino Acid Oxidase, subunit A, domain 2"/>
    <property type="match status" value="1"/>
</dbReference>
<evidence type="ECO:0000259" key="2">
    <source>
        <dbReference type="Pfam" id="PF01266"/>
    </source>
</evidence>
<name>A0A832M4K4_9CYAN</name>
<dbReference type="SUPFAM" id="SSF51905">
    <property type="entry name" value="FAD/NAD(P)-binding domain"/>
    <property type="match status" value="1"/>
</dbReference>
<dbReference type="PANTHER" id="PTHR13847:SF287">
    <property type="entry name" value="FAD-DEPENDENT OXIDOREDUCTASE DOMAIN-CONTAINING PROTEIN 1"/>
    <property type="match status" value="1"/>
</dbReference>
<dbReference type="InterPro" id="IPR006076">
    <property type="entry name" value="FAD-dep_OxRdtase"/>
</dbReference>
<dbReference type="InterPro" id="IPR036188">
    <property type="entry name" value="FAD/NAD-bd_sf"/>
</dbReference>
<accession>A0A832M4K4</accession>
<sequence length="368" mass="41428">MPKPQTIAVIGGGFYGCSVAIHLAQQGANVVLFERSPDLLTRASYHNQARLHNGYHYPRSFTTAYRSRLNFQRFLHEFRPAIVTEFVKLYAIARVGSKISPRQFEVFCHNIEAPIRPARSCFLDLFSPRLISSVYETQEYAFDAAVLRRLLRERLAQAGVTVKLETSIAAVDTGDLHLLTVVDSAGNGIGVNYVFNCTYSGLNAIMGIAPSRLRLKHEIAEMALVQLPNELHDVSVTVMDGPFFSFMPFPDRGLFTFSHVRYTPQSAWTESSEHRPNPYQALDRVEKRSNFGFMVRDAQRYIPCLESMGYQDSLFEVKTVLVKNEGDDGRPILFEVDPSQPRIVSMLGSKIDNIYDALEAVDQYLSAG</sequence>
<dbReference type="EMBL" id="DSRD01000620">
    <property type="protein sequence ID" value="HGW94588.1"/>
    <property type="molecule type" value="Genomic_DNA"/>
</dbReference>
<reference evidence="3" key="1">
    <citation type="journal article" date="2020" name="mSystems">
        <title>Genome- and Community-Level Interaction Insights into Carbon Utilization and Element Cycling Functions of Hydrothermarchaeota in Hydrothermal Sediment.</title>
        <authorList>
            <person name="Zhou Z."/>
            <person name="Liu Y."/>
            <person name="Xu W."/>
            <person name="Pan J."/>
            <person name="Luo Z.H."/>
            <person name="Li M."/>
        </authorList>
    </citation>
    <scope>NUCLEOTIDE SEQUENCE [LARGE SCALE GENOMIC DNA]</scope>
    <source>
        <strain evidence="3">SpSt-402</strain>
    </source>
</reference>
<dbReference type="GO" id="GO:0016491">
    <property type="term" value="F:oxidoreductase activity"/>
    <property type="evidence" value="ECO:0007669"/>
    <property type="project" value="UniProtKB-KW"/>
</dbReference>
<proteinExistence type="predicted"/>
<evidence type="ECO:0000256" key="1">
    <source>
        <dbReference type="ARBA" id="ARBA00023002"/>
    </source>
</evidence>
<evidence type="ECO:0000313" key="3">
    <source>
        <dbReference type="EMBL" id="HGW94588.1"/>
    </source>
</evidence>
<gene>
    <name evidence="3" type="ORF">ENR47_09940</name>
</gene>
<dbReference type="Gene3D" id="3.50.50.60">
    <property type="entry name" value="FAD/NAD(P)-binding domain"/>
    <property type="match status" value="1"/>
</dbReference>
<dbReference type="GO" id="GO:0005737">
    <property type="term" value="C:cytoplasm"/>
    <property type="evidence" value="ECO:0007669"/>
    <property type="project" value="TreeGrafter"/>
</dbReference>
<dbReference type="AlphaFoldDB" id="A0A832M4K4"/>
<protein>
    <submittedName>
        <fullName evidence="3">FAD-binding oxidoreductase</fullName>
    </submittedName>
</protein>